<name>A0A061QLY4_9CHLO</name>
<feature type="compositionally biased region" description="Basic and acidic residues" evidence="1">
    <location>
        <begin position="97"/>
        <end position="119"/>
    </location>
</feature>
<keyword evidence="2" id="KW-1133">Transmembrane helix</keyword>
<feature type="transmembrane region" description="Helical" evidence="2">
    <location>
        <begin position="249"/>
        <end position="266"/>
    </location>
</feature>
<gene>
    <name evidence="3" type="ORF">TSPGSL018_25666</name>
</gene>
<evidence type="ECO:0000256" key="1">
    <source>
        <dbReference type="SAM" id="MobiDB-lite"/>
    </source>
</evidence>
<dbReference type="AlphaFoldDB" id="A0A061QLY4"/>
<feature type="region of interest" description="Disordered" evidence="1">
    <location>
        <begin position="69"/>
        <end position="134"/>
    </location>
</feature>
<feature type="non-terminal residue" evidence="3">
    <location>
        <position position="1"/>
    </location>
</feature>
<proteinExistence type="predicted"/>
<evidence type="ECO:0000313" key="3">
    <source>
        <dbReference type="EMBL" id="JAC61637.1"/>
    </source>
</evidence>
<reference evidence="3" key="1">
    <citation type="submission" date="2014-05" db="EMBL/GenBank/DDBJ databases">
        <title>The transcriptome of the halophilic microalga Tetraselmis sp. GSL018 isolated from the Great Salt Lake, Utah.</title>
        <authorList>
            <person name="Jinkerson R.E."/>
            <person name="D'Adamo S."/>
            <person name="Posewitz M.C."/>
        </authorList>
    </citation>
    <scope>NUCLEOTIDE SEQUENCE</scope>
    <source>
        <strain evidence="3">GSL018</strain>
    </source>
</reference>
<organism evidence="3">
    <name type="scientific">Tetraselmis sp. GSL018</name>
    <dbReference type="NCBI Taxonomy" id="582737"/>
    <lineage>
        <taxon>Eukaryota</taxon>
        <taxon>Viridiplantae</taxon>
        <taxon>Chlorophyta</taxon>
        <taxon>core chlorophytes</taxon>
        <taxon>Chlorodendrophyceae</taxon>
        <taxon>Chlorodendrales</taxon>
        <taxon>Chlorodendraceae</taxon>
        <taxon>Tetraselmis</taxon>
    </lineage>
</organism>
<keyword evidence="2" id="KW-0812">Transmembrane</keyword>
<dbReference type="EMBL" id="GBEZ01025450">
    <property type="protein sequence ID" value="JAC61637.1"/>
    <property type="molecule type" value="Transcribed_RNA"/>
</dbReference>
<sequence length="282" mass="31918">LLCYFEVLFPRPSEMSQRRSALRDRFRRRDFLVTNLVDTELQNSREENFSGWIPDKKPVIRPTSRGYSATLRGKSLSPPRANQTSEVDSRTVVFRSKRSEKEASKEGARIRSFLEDNSHRNQAGAEGEGAKPSEELQEWFKGVRRADWADDVGGVPGLRVLEDWGTGGANVGAWSHEASDGGNTDYADTASVTSERSDETDELSRASSSAWGARPPSWKRMMASERSFHRNEYEHDHREARQGVTPLEFVFVSLGLMVLLLFTFVLQHALRMGYIKPLQASY</sequence>
<feature type="region of interest" description="Disordered" evidence="1">
    <location>
        <begin position="172"/>
        <end position="214"/>
    </location>
</feature>
<protein>
    <submittedName>
        <fullName evidence="3">Uncharacterized protein</fullName>
    </submittedName>
</protein>
<evidence type="ECO:0000256" key="2">
    <source>
        <dbReference type="SAM" id="Phobius"/>
    </source>
</evidence>
<keyword evidence="2" id="KW-0472">Membrane</keyword>
<accession>A0A061QLY4</accession>